<evidence type="ECO:0000313" key="4">
    <source>
        <dbReference type="Proteomes" id="UP000014760"/>
    </source>
</evidence>
<dbReference type="AlphaFoldDB" id="R7V4W9"/>
<name>R7V4W9_CAPTE</name>
<proteinExistence type="predicted"/>
<reference evidence="4" key="1">
    <citation type="submission" date="2012-12" db="EMBL/GenBank/DDBJ databases">
        <authorList>
            <person name="Hellsten U."/>
            <person name="Grimwood J."/>
            <person name="Chapman J.A."/>
            <person name="Shapiro H."/>
            <person name="Aerts A."/>
            <person name="Otillar R.P."/>
            <person name="Terry A.Y."/>
            <person name="Boore J.L."/>
            <person name="Simakov O."/>
            <person name="Marletaz F."/>
            <person name="Cho S.-J."/>
            <person name="Edsinger-Gonzales E."/>
            <person name="Havlak P."/>
            <person name="Kuo D.-H."/>
            <person name="Larsson T."/>
            <person name="Lv J."/>
            <person name="Arendt D."/>
            <person name="Savage R."/>
            <person name="Osoegawa K."/>
            <person name="de Jong P."/>
            <person name="Lindberg D.R."/>
            <person name="Seaver E.C."/>
            <person name="Weisblat D.A."/>
            <person name="Putnam N.H."/>
            <person name="Grigoriev I.V."/>
            <person name="Rokhsar D.S."/>
        </authorList>
    </citation>
    <scope>NUCLEOTIDE SEQUENCE</scope>
    <source>
        <strain evidence="4">I ESC-2004</strain>
    </source>
</reference>
<gene>
    <name evidence="2" type="ORF">CAPTEDRAFT_194377</name>
</gene>
<reference evidence="3" key="3">
    <citation type="submission" date="2015-06" db="UniProtKB">
        <authorList>
            <consortium name="EnsemblMetazoa"/>
        </authorList>
    </citation>
    <scope>IDENTIFICATION</scope>
</reference>
<protein>
    <submittedName>
        <fullName evidence="2 3">Uncharacterized protein</fullName>
    </submittedName>
</protein>
<sequence>MTMASRTVVISAVLVITRLFLCWLAKLLQCLGVKQFHINITIAHLYEFFSMDLTHLTNLPGENGALINRRAIIRAKGLALESLPQPEKKKKNTVKTQRNLMKTPHSHMLITTPTKDALKEGPPRSLPKVS</sequence>
<keyword evidence="4" id="KW-1185">Reference proteome</keyword>
<organism evidence="2">
    <name type="scientific">Capitella teleta</name>
    <name type="common">Polychaete worm</name>
    <dbReference type="NCBI Taxonomy" id="283909"/>
    <lineage>
        <taxon>Eukaryota</taxon>
        <taxon>Metazoa</taxon>
        <taxon>Spiralia</taxon>
        <taxon>Lophotrochozoa</taxon>
        <taxon>Annelida</taxon>
        <taxon>Polychaeta</taxon>
        <taxon>Sedentaria</taxon>
        <taxon>Scolecida</taxon>
        <taxon>Capitellidae</taxon>
        <taxon>Capitella</taxon>
    </lineage>
</organism>
<dbReference type="Proteomes" id="UP000014760">
    <property type="component" value="Unassembled WGS sequence"/>
</dbReference>
<evidence type="ECO:0000313" key="3">
    <source>
        <dbReference type="EnsemblMetazoa" id="CapteP194377"/>
    </source>
</evidence>
<evidence type="ECO:0000256" key="1">
    <source>
        <dbReference type="SAM" id="MobiDB-lite"/>
    </source>
</evidence>
<dbReference type="EnsemblMetazoa" id="CapteT194377">
    <property type="protein sequence ID" value="CapteP194377"/>
    <property type="gene ID" value="CapteG194377"/>
</dbReference>
<feature type="region of interest" description="Disordered" evidence="1">
    <location>
        <begin position="84"/>
        <end position="106"/>
    </location>
</feature>
<dbReference type="EMBL" id="AMQN01005749">
    <property type="status" value="NOT_ANNOTATED_CDS"/>
    <property type="molecule type" value="Genomic_DNA"/>
</dbReference>
<dbReference type="HOGENOM" id="CLU_1940086_0_0_1"/>
<accession>R7V4W9</accession>
<dbReference type="EMBL" id="KB296704">
    <property type="protein sequence ID" value="ELU11406.1"/>
    <property type="molecule type" value="Genomic_DNA"/>
</dbReference>
<evidence type="ECO:0000313" key="2">
    <source>
        <dbReference type="EMBL" id="ELU11406.1"/>
    </source>
</evidence>
<reference evidence="2 4" key="2">
    <citation type="journal article" date="2013" name="Nature">
        <title>Insights into bilaterian evolution from three spiralian genomes.</title>
        <authorList>
            <person name="Simakov O."/>
            <person name="Marletaz F."/>
            <person name="Cho S.J."/>
            <person name="Edsinger-Gonzales E."/>
            <person name="Havlak P."/>
            <person name="Hellsten U."/>
            <person name="Kuo D.H."/>
            <person name="Larsson T."/>
            <person name="Lv J."/>
            <person name="Arendt D."/>
            <person name="Savage R."/>
            <person name="Osoegawa K."/>
            <person name="de Jong P."/>
            <person name="Grimwood J."/>
            <person name="Chapman J.A."/>
            <person name="Shapiro H."/>
            <person name="Aerts A."/>
            <person name="Otillar R.P."/>
            <person name="Terry A.Y."/>
            <person name="Boore J.L."/>
            <person name="Grigoriev I.V."/>
            <person name="Lindberg D.R."/>
            <person name="Seaver E.C."/>
            <person name="Weisblat D.A."/>
            <person name="Putnam N.H."/>
            <person name="Rokhsar D.S."/>
        </authorList>
    </citation>
    <scope>NUCLEOTIDE SEQUENCE</scope>
    <source>
        <strain evidence="2 4">I ESC-2004</strain>
    </source>
</reference>